<name>A0A0N7EMH1_9CAUD</name>
<keyword evidence="3" id="KW-1185">Reference proteome</keyword>
<reference evidence="2 3" key="1">
    <citation type="journal article" date="2016" name="Genome Announc.">
        <title>Genome Sequences of Pseudomonas oryzihabitans Phage POR1 and Pseudomonas aeruginosa Phage PAE1.</title>
        <authorList>
            <person name="Dyson Z.A."/>
            <person name="Seviour R.J."/>
            <person name="Tucci J."/>
            <person name="Petrovski S."/>
        </authorList>
    </citation>
    <scope>NUCLEOTIDE SEQUENCE [LARGE SCALE GENOMIC DNA]</scope>
</reference>
<proteinExistence type="predicted"/>
<dbReference type="OrthoDB" id="9920at10239"/>
<evidence type="ECO:0000313" key="3">
    <source>
        <dbReference type="Proteomes" id="UP000204629"/>
    </source>
</evidence>
<feature type="region of interest" description="Disordered" evidence="1">
    <location>
        <begin position="60"/>
        <end position="137"/>
    </location>
</feature>
<dbReference type="RefSeq" id="YP_009215702.1">
    <property type="nucleotide sequence ID" value="NC_028980.1"/>
</dbReference>
<dbReference type="EMBL" id="KT734862">
    <property type="protein sequence ID" value="ALF51511.1"/>
    <property type="molecule type" value="Genomic_DNA"/>
</dbReference>
<dbReference type="GeneID" id="26642040"/>
<feature type="compositionally biased region" description="Gly residues" evidence="1">
    <location>
        <begin position="106"/>
        <end position="122"/>
    </location>
</feature>
<organism evidence="2 3">
    <name type="scientific">Pseudomonas phage PAE1</name>
    <dbReference type="NCBI Taxonomy" id="1718273"/>
    <lineage>
        <taxon>Viruses</taxon>
        <taxon>Duplodnaviria</taxon>
        <taxon>Heunggongvirae</taxon>
        <taxon>Uroviricota</taxon>
        <taxon>Caudoviricetes</taxon>
        <taxon>Mesyanzhinovviridae</taxon>
        <taxon>Rabinowitzvirinae</taxon>
        <taxon>Yuavirus</taxon>
        <taxon>Yuavirus PAE1</taxon>
        <taxon>Pseudomonas virus PAE1</taxon>
    </lineage>
</organism>
<sequence>MSTIIQTTFVLTGTLAGRTIRLGSQPYAFEKGRLTITAPAEEVALHARFLERNWQAYPEGHPALKEVPDGQRDLQEGSQPDGQQPVHSDVQPNGGGTEAGDAAPVSGGGVEAEAGQAGGVPDGDGQPAVLTDPAKEPTVELNTKLQKAVLGLDPADDTHWTKDGKPAMTAVEKLYGSAGITRADVEAVAPGHTRDKAKAAQ</sequence>
<protein>
    <submittedName>
        <fullName evidence="2">Uncharacterized protein</fullName>
    </submittedName>
</protein>
<feature type="compositionally biased region" description="Polar residues" evidence="1">
    <location>
        <begin position="76"/>
        <end position="86"/>
    </location>
</feature>
<feature type="compositionally biased region" description="Basic and acidic residues" evidence="1">
    <location>
        <begin position="62"/>
        <end position="75"/>
    </location>
</feature>
<dbReference type="KEGG" id="vg:26642040"/>
<dbReference type="Proteomes" id="UP000204629">
    <property type="component" value="Segment"/>
</dbReference>
<evidence type="ECO:0000256" key="1">
    <source>
        <dbReference type="SAM" id="MobiDB-lite"/>
    </source>
</evidence>
<gene>
    <name evidence="2" type="ORF">PAE1_11</name>
</gene>
<accession>A0A0N7EMH1</accession>
<evidence type="ECO:0000313" key="2">
    <source>
        <dbReference type="EMBL" id="ALF51511.1"/>
    </source>
</evidence>